<protein>
    <submittedName>
        <fullName evidence="2">Replication factor A</fullName>
    </submittedName>
</protein>
<evidence type="ECO:0000313" key="2">
    <source>
        <dbReference type="EMBL" id="RQD89917.1"/>
    </source>
</evidence>
<sequence>MKETANNIRARFSELGLDISIDEIEERLEKLLTKFKVPEDEAYRSVVNYFLKEHNVSKNSFYSSNQFDVPQMKISDLSEDGQWVSIKGRIAQLWENSHESIDQVGLIGDETGVIKFTKWKNANLPEVAEDKTYTFKNVVVNEWNEKFQLNLNKTSSIVEEDDEIEIGTSVITFTGAMVDIQTGSGLIKRCPECNRALTKGACNEHGKVNGIYDLRIKAVFDDGSSIQEAIIGREMTEKLADISLDNAVAMAADALDQGVVHEHLMKTLNGRYYTISGSKLERYILVDEIYMETELNKERLVELISKAQELV</sequence>
<dbReference type="PANTHER" id="PTHR13356">
    <property type="entry name" value="OB FOLD NUCLEIC ACID BINDING PROTEIN-RELATED"/>
    <property type="match status" value="1"/>
</dbReference>
<dbReference type="AlphaFoldDB" id="A0A3R7VYY1"/>
<reference evidence="2 3" key="1">
    <citation type="submission" date="2018-08" db="EMBL/GenBank/DDBJ databases">
        <title>The metabolism and importance of syntrophic acetate oxidation coupled to methane or sulfide production in haloalkaline environments.</title>
        <authorList>
            <person name="Timmers P.H.A."/>
            <person name="Vavourakis C.D."/>
            <person name="Sorokin D.Y."/>
            <person name="Sinninghe Damste J.S."/>
            <person name="Muyzer G."/>
            <person name="Stams A.J.M."/>
            <person name="Plugge C.M."/>
        </authorList>
    </citation>
    <scope>NUCLEOTIDE SEQUENCE [LARGE SCALE GENOMIC DNA]</scope>
    <source>
        <strain evidence="2">MSAO_Arc3</strain>
    </source>
</reference>
<dbReference type="GO" id="GO:0000724">
    <property type="term" value="P:double-strand break repair via homologous recombination"/>
    <property type="evidence" value="ECO:0007669"/>
    <property type="project" value="TreeGrafter"/>
</dbReference>
<dbReference type="EMBL" id="QZAB01000134">
    <property type="protein sequence ID" value="RQD89917.1"/>
    <property type="molecule type" value="Genomic_DNA"/>
</dbReference>
<proteinExistence type="predicted"/>
<dbReference type="GO" id="GO:0010212">
    <property type="term" value="P:response to ionizing radiation"/>
    <property type="evidence" value="ECO:0007669"/>
    <property type="project" value="TreeGrafter"/>
</dbReference>
<comment type="caution">
    <text evidence="2">The sequence shown here is derived from an EMBL/GenBank/DDBJ whole genome shotgun (WGS) entry which is preliminary data.</text>
</comment>
<dbReference type="InterPro" id="IPR051231">
    <property type="entry name" value="SOSS-B"/>
</dbReference>
<keyword evidence="1" id="KW-0238">DNA-binding</keyword>
<organism evidence="2 3">
    <name type="scientific">Methanosalsum natronophilum</name>
    <dbReference type="NCBI Taxonomy" id="768733"/>
    <lineage>
        <taxon>Archaea</taxon>
        <taxon>Methanobacteriati</taxon>
        <taxon>Methanobacteriota</taxon>
        <taxon>Stenosarchaea group</taxon>
        <taxon>Methanomicrobia</taxon>
        <taxon>Methanosarcinales</taxon>
        <taxon>Methanosarcinaceae</taxon>
        <taxon>Methanosalsum</taxon>
    </lineage>
</organism>
<name>A0A3R7VYY1_9EURY</name>
<evidence type="ECO:0000256" key="1">
    <source>
        <dbReference type="ARBA" id="ARBA00023125"/>
    </source>
</evidence>
<dbReference type="GO" id="GO:0003677">
    <property type="term" value="F:DNA binding"/>
    <property type="evidence" value="ECO:0007669"/>
    <property type="project" value="UniProtKB-KW"/>
</dbReference>
<dbReference type="NCBIfam" id="NF005553">
    <property type="entry name" value="PRK07217.1"/>
    <property type="match status" value="1"/>
</dbReference>
<dbReference type="Proteomes" id="UP000284763">
    <property type="component" value="Unassembled WGS sequence"/>
</dbReference>
<dbReference type="FunFam" id="2.40.50.140:FF:000301">
    <property type="entry name" value="Replication protein A"/>
    <property type="match status" value="1"/>
</dbReference>
<dbReference type="PANTHER" id="PTHR13356:SF8">
    <property type="entry name" value="REPLICATION PROTEIN A"/>
    <property type="match status" value="1"/>
</dbReference>
<gene>
    <name evidence="2" type="ORF">D5R95_01980</name>
</gene>
<evidence type="ECO:0000313" key="3">
    <source>
        <dbReference type="Proteomes" id="UP000284763"/>
    </source>
</evidence>
<dbReference type="SUPFAM" id="SSF50249">
    <property type="entry name" value="Nucleic acid-binding proteins"/>
    <property type="match status" value="2"/>
</dbReference>
<accession>A0A3R7VYY1</accession>
<dbReference type="CDD" id="cd04491">
    <property type="entry name" value="SoSSB_OBF"/>
    <property type="match status" value="1"/>
</dbReference>
<dbReference type="InterPro" id="IPR012340">
    <property type="entry name" value="NA-bd_OB-fold"/>
</dbReference>
<dbReference type="Gene3D" id="2.40.50.140">
    <property type="entry name" value="Nucleic acid-binding proteins"/>
    <property type="match status" value="1"/>
</dbReference>